<dbReference type="PANTHER" id="PTHR43249">
    <property type="entry name" value="UDP-N-ACETYL-2-AMINO-2-DEOXY-D-GLUCURONATE OXIDASE"/>
    <property type="match status" value="1"/>
</dbReference>
<evidence type="ECO:0000313" key="4">
    <source>
        <dbReference type="Proteomes" id="UP000185494"/>
    </source>
</evidence>
<organism evidence="3 4">
    <name type="scientific">Roseomonas gilardii</name>
    <dbReference type="NCBI Taxonomy" id="257708"/>
    <lineage>
        <taxon>Bacteria</taxon>
        <taxon>Pseudomonadati</taxon>
        <taxon>Pseudomonadota</taxon>
        <taxon>Alphaproteobacteria</taxon>
        <taxon>Acetobacterales</taxon>
        <taxon>Roseomonadaceae</taxon>
        <taxon>Roseomonas</taxon>
    </lineage>
</organism>
<dbReference type="PANTHER" id="PTHR43249:SF1">
    <property type="entry name" value="D-GLUCOSIDE 3-DEHYDROGENASE"/>
    <property type="match status" value="1"/>
</dbReference>
<dbReference type="eggNOG" id="COG0673">
    <property type="taxonomic scope" value="Bacteria"/>
</dbReference>
<dbReference type="InterPro" id="IPR000683">
    <property type="entry name" value="Gfo/Idh/MocA-like_OxRdtase_N"/>
</dbReference>
<feature type="domain" description="Gfo/Idh/MocA-like oxidoreductase N-terminal" evidence="1">
    <location>
        <begin position="6"/>
        <end position="122"/>
    </location>
</feature>
<evidence type="ECO:0000313" key="3">
    <source>
        <dbReference type="EMBL" id="APT58269.1"/>
    </source>
</evidence>
<dbReference type="SUPFAM" id="SSF51735">
    <property type="entry name" value="NAD(P)-binding Rossmann-fold domains"/>
    <property type="match status" value="1"/>
</dbReference>
<proteinExistence type="predicted"/>
<dbReference type="STRING" id="257708.RGI145_15265"/>
<evidence type="ECO:0000259" key="2">
    <source>
        <dbReference type="Pfam" id="PF22725"/>
    </source>
</evidence>
<dbReference type="SUPFAM" id="SSF55347">
    <property type="entry name" value="Glyceraldehyde-3-phosphate dehydrogenase-like, C-terminal domain"/>
    <property type="match status" value="1"/>
</dbReference>
<dbReference type="EMBL" id="CP015583">
    <property type="protein sequence ID" value="APT58269.1"/>
    <property type="molecule type" value="Genomic_DNA"/>
</dbReference>
<dbReference type="InterPro" id="IPR036291">
    <property type="entry name" value="NAD(P)-bd_dom_sf"/>
</dbReference>
<feature type="domain" description="GFO/IDH/MocA-like oxidoreductase" evidence="2">
    <location>
        <begin position="133"/>
        <end position="246"/>
    </location>
</feature>
<name>A0A1L7AHU3_9PROT</name>
<dbReference type="AlphaFoldDB" id="A0A1L7AHU3"/>
<dbReference type="Pfam" id="PF01408">
    <property type="entry name" value="GFO_IDH_MocA"/>
    <property type="match status" value="1"/>
</dbReference>
<dbReference type="Proteomes" id="UP000185494">
    <property type="component" value="Chromosome 1"/>
</dbReference>
<protein>
    <submittedName>
        <fullName evidence="3">Oxidoreductase</fullName>
    </submittedName>
</protein>
<dbReference type="InterPro" id="IPR055170">
    <property type="entry name" value="GFO_IDH_MocA-like_dom"/>
</dbReference>
<dbReference type="GO" id="GO:0000166">
    <property type="term" value="F:nucleotide binding"/>
    <property type="evidence" value="ECO:0007669"/>
    <property type="project" value="InterPro"/>
</dbReference>
<sequence>MPIRRKLAIVGAGIGRRHMEEGYLPYPDLFEVVAICDIDPQRLAAFAADYGIPRATPSFAEVLAMPDVEIVDICTPPGLHGEQIMATLAAGKHAVCEKPLVGSLQEVDAVIAAEARSAGRVMPIFQYRYGDGFQKAKHLVASGIAGKPYLATVETAWQRLPEYYAVPWRGRWSTELGGTLITHAIHPHDMLCELMGPIRDVYARTATRVHPHIEVEDCAVASLTMESGALVSLAATVGCQEQITRLYLCFENLTFESSPGPYNPGEDPWRIVPRDAATAARVEEALRGWVPVPPRFTGQMRDFHAALESGGELPVTLADARRSLELLTAMYHSAETGEAVILPIGPTHPRYASWRPVEQEAA</sequence>
<dbReference type="RefSeq" id="WP_075799040.1">
    <property type="nucleotide sequence ID" value="NZ_CP015583.1"/>
</dbReference>
<accession>A0A1L7AHU3</accession>
<dbReference type="Pfam" id="PF22725">
    <property type="entry name" value="GFO_IDH_MocA_C3"/>
    <property type="match status" value="1"/>
</dbReference>
<reference evidence="3 4" key="1">
    <citation type="submission" date="2016-05" db="EMBL/GenBank/DDBJ databases">
        <title>Complete Genome and Methylome Analysis of Psychrotrophic Bacterial Isolates from Antarctic Lake Untersee.</title>
        <authorList>
            <person name="Fomenkov A."/>
            <person name="Akimov V.N."/>
            <person name="Vasilyeva L.V."/>
            <person name="Andersen D."/>
            <person name="Vincze T."/>
            <person name="Roberts R.J."/>
        </authorList>
    </citation>
    <scope>NUCLEOTIDE SEQUENCE [LARGE SCALE GENOMIC DNA]</scope>
    <source>
        <strain evidence="3 4">U14-5</strain>
    </source>
</reference>
<evidence type="ECO:0000259" key="1">
    <source>
        <dbReference type="Pfam" id="PF01408"/>
    </source>
</evidence>
<dbReference type="Gene3D" id="3.40.50.720">
    <property type="entry name" value="NAD(P)-binding Rossmann-like Domain"/>
    <property type="match status" value="1"/>
</dbReference>
<dbReference type="Gene3D" id="3.30.360.10">
    <property type="entry name" value="Dihydrodipicolinate Reductase, domain 2"/>
    <property type="match status" value="1"/>
</dbReference>
<dbReference type="InterPro" id="IPR052515">
    <property type="entry name" value="Gfo/Idh/MocA_Oxidoreductase"/>
</dbReference>
<dbReference type="KEGG" id="rgi:RGI145_15265"/>
<gene>
    <name evidence="3" type="ORF">RGI145_15265</name>
</gene>